<gene>
    <name evidence="1" type="ORF">RRG08_023005</name>
</gene>
<proteinExistence type="predicted"/>
<dbReference type="EMBL" id="JAWDGP010001973">
    <property type="protein sequence ID" value="KAK3786384.1"/>
    <property type="molecule type" value="Genomic_DNA"/>
</dbReference>
<reference evidence="1" key="1">
    <citation type="journal article" date="2023" name="G3 (Bethesda)">
        <title>A reference genome for the long-term kleptoplast-retaining sea slug Elysia crispata morphotype clarki.</title>
        <authorList>
            <person name="Eastman K.E."/>
            <person name="Pendleton A.L."/>
            <person name="Shaikh M.A."/>
            <person name="Suttiyut T."/>
            <person name="Ogas R."/>
            <person name="Tomko P."/>
            <person name="Gavelis G."/>
            <person name="Widhalm J.R."/>
            <person name="Wisecaver J.H."/>
        </authorList>
    </citation>
    <scope>NUCLEOTIDE SEQUENCE</scope>
    <source>
        <strain evidence="1">ECLA1</strain>
    </source>
</reference>
<evidence type="ECO:0000313" key="2">
    <source>
        <dbReference type="Proteomes" id="UP001283361"/>
    </source>
</evidence>
<name>A0AAE1AEL2_9GAST</name>
<comment type="caution">
    <text evidence="1">The sequence shown here is derived from an EMBL/GenBank/DDBJ whole genome shotgun (WGS) entry which is preliminary data.</text>
</comment>
<dbReference type="AlphaFoldDB" id="A0AAE1AEL2"/>
<sequence>MVLWCDGGKHPGCRSRSSQIDVDLYSSRLGSAGSCPGLCHPGRESIAHSFSHVHPSISTPPLPSPTPFRYEPLYRYTKSPSPSVCLDYIYADRPDALPLEPSREGSPTFVDRPDQNTVRSCSVLSPPQILVHIPPTLTHKTRGKTRAPSCILREP</sequence>
<accession>A0AAE1AEL2</accession>
<organism evidence="1 2">
    <name type="scientific">Elysia crispata</name>
    <name type="common">lettuce slug</name>
    <dbReference type="NCBI Taxonomy" id="231223"/>
    <lineage>
        <taxon>Eukaryota</taxon>
        <taxon>Metazoa</taxon>
        <taxon>Spiralia</taxon>
        <taxon>Lophotrochozoa</taxon>
        <taxon>Mollusca</taxon>
        <taxon>Gastropoda</taxon>
        <taxon>Heterobranchia</taxon>
        <taxon>Euthyneura</taxon>
        <taxon>Panpulmonata</taxon>
        <taxon>Sacoglossa</taxon>
        <taxon>Placobranchoidea</taxon>
        <taxon>Plakobranchidae</taxon>
        <taxon>Elysia</taxon>
    </lineage>
</organism>
<dbReference type="Proteomes" id="UP001283361">
    <property type="component" value="Unassembled WGS sequence"/>
</dbReference>
<keyword evidence="2" id="KW-1185">Reference proteome</keyword>
<evidence type="ECO:0000313" key="1">
    <source>
        <dbReference type="EMBL" id="KAK3786384.1"/>
    </source>
</evidence>
<protein>
    <submittedName>
        <fullName evidence="1">Uncharacterized protein</fullName>
    </submittedName>
</protein>